<dbReference type="AlphaFoldDB" id="A0A922MRA7"/>
<proteinExistence type="predicted"/>
<evidence type="ECO:0000313" key="2">
    <source>
        <dbReference type="Proteomes" id="UP000814243"/>
    </source>
</evidence>
<sequence>MIVSAVIACDVCVAEQEYTEEFRDIAKGKSKESLPTGPITLLNQRPVSEDVCSTTFFTTTLAYTPTLNCTIQPFP</sequence>
<gene>
    <name evidence="1" type="ORF">HF086_001547</name>
</gene>
<accession>A0A922MRA7</accession>
<dbReference type="EMBL" id="JACEFF010000213">
    <property type="protein sequence ID" value="KAH9641831.1"/>
    <property type="molecule type" value="Genomic_DNA"/>
</dbReference>
<protein>
    <submittedName>
        <fullName evidence="1">Uncharacterized protein</fullName>
    </submittedName>
</protein>
<dbReference type="Proteomes" id="UP000814243">
    <property type="component" value="Unassembled WGS sequence"/>
</dbReference>
<evidence type="ECO:0000313" key="1">
    <source>
        <dbReference type="EMBL" id="KAH9641831.1"/>
    </source>
</evidence>
<reference evidence="1" key="1">
    <citation type="journal article" date="2021" name="G3 (Bethesda)">
        <title>Genome and transcriptome analysis of the beet armyworm Spodoptera exigua reveals targets for pest control. .</title>
        <authorList>
            <person name="Simon S."/>
            <person name="Breeschoten T."/>
            <person name="Jansen H.J."/>
            <person name="Dirks R.P."/>
            <person name="Schranz M.E."/>
            <person name="Ros V.I.D."/>
        </authorList>
    </citation>
    <scope>NUCLEOTIDE SEQUENCE</scope>
    <source>
        <strain evidence="1">TB_SE_WUR_2020</strain>
    </source>
</reference>
<name>A0A922MRA7_SPOEX</name>
<comment type="caution">
    <text evidence="1">The sequence shown here is derived from an EMBL/GenBank/DDBJ whole genome shotgun (WGS) entry which is preliminary data.</text>
</comment>
<organism evidence="1 2">
    <name type="scientific">Spodoptera exigua</name>
    <name type="common">Beet armyworm</name>
    <name type="synonym">Noctua fulgens</name>
    <dbReference type="NCBI Taxonomy" id="7107"/>
    <lineage>
        <taxon>Eukaryota</taxon>
        <taxon>Metazoa</taxon>
        <taxon>Ecdysozoa</taxon>
        <taxon>Arthropoda</taxon>
        <taxon>Hexapoda</taxon>
        <taxon>Insecta</taxon>
        <taxon>Pterygota</taxon>
        <taxon>Neoptera</taxon>
        <taxon>Endopterygota</taxon>
        <taxon>Lepidoptera</taxon>
        <taxon>Glossata</taxon>
        <taxon>Ditrysia</taxon>
        <taxon>Noctuoidea</taxon>
        <taxon>Noctuidae</taxon>
        <taxon>Amphipyrinae</taxon>
        <taxon>Spodoptera</taxon>
    </lineage>
</organism>